<dbReference type="PROSITE" id="PS50191">
    <property type="entry name" value="CRAL_TRIO"/>
    <property type="match status" value="1"/>
</dbReference>
<dbReference type="SMART" id="SM00516">
    <property type="entry name" value="SEC14"/>
    <property type="match status" value="1"/>
</dbReference>
<gene>
    <name evidence="3" type="ORF">TeGR_g6396</name>
</gene>
<dbReference type="CDD" id="cd00170">
    <property type="entry name" value="SEC14"/>
    <property type="match status" value="1"/>
</dbReference>
<keyword evidence="1" id="KW-0472">Membrane</keyword>
<dbReference type="PANTHER" id="PTHR46277:SF7">
    <property type="entry name" value="CRAL-TRIO DOMAIN-CONTAINING PROTEIN"/>
    <property type="match status" value="1"/>
</dbReference>
<protein>
    <recommendedName>
        <fullName evidence="2">CRAL-TRIO domain-containing protein</fullName>
    </recommendedName>
</protein>
<dbReference type="Proteomes" id="UP001165060">
    <property type="component" value="Unassembled WGS sequence"/>
</dbReference>
<dbReference type="PANTHER" id="PTHR46277">
    <property type="entry name" value="OS03G0850700 PROTEIN"/>
    <property type="match status" value="1"/>
</dbReference>
<name>A0ABQ6N071_9STRA</name>
<keyword evidence="4" id="KW-1185">Reference proteome</keyword>
<dbReference type="InterPro" id="IPR001251">
    <property type="entry name" value="CRAL-TRIO_dom"/>
</dbReference>
<dbReference type="SUPFAM" id="SSF52087">
    <property type="entry name" value="CRAL/TRIO domain"/>
    <property type="match status" value="1"/>
</dbReference>
<feature type="domain" description="CRAL-TRIO" evidence="2">
    <location>
        <begin position="48"/>
        <end position="209"/>
    </location>
</feature>
<organism evidence="3 4">
    <name type="scientific">Tetraparma gracilis</name>
    <dbReference type="NCBI Taxonomy" id="2962635"/>
    <lineage>
        <taxon>Eukaryota</taxon>
        <taxon>Sar</taxon>
        <taxon>Stramenopiles</taxon>
        <taxon>Ochrophyta</taxon>
        <taxon>Bolidophyceae</taxon>
        <taxon>Parmales</taxon>
        <taxon>Triparmaceae</taxon>
        <taxon>Tetraparma</taxon>
    </lineage>
</organism>
<keyword evidence="1" id="KW-0812">Transmembrane</keyword>
<dbReference type="EMBL" id="BRYB01000733">
    <property type="protein sequence ID" value="GMI36481.1"/>
    <property type="molecule type" value="Genomic_DNA"/>
</dbReference>
<evidence type="ECO:0000256" key="1">
    <source>
        <dbReference type="SAM" id="Phobius"/>
    </source>
</evidence>
<sequence>MTAAFPDSPAEELLRFATAHRKKGAGAGIEAYHAYKAWRATFPYFVHDPEVFYPLEPANFPRDWLSFGGLAKDGSSVVVCAGGMYDASTGGIQTYVDRCCHAIDHLCPPGTNGQISLFVDCRAQPGMLNPPASQLVSFFRDVANTCAANYPGRLSKIILYTVPWFVAGLINLIMKMLPKDMVEKITIIGGGKEVPKKLWDHIDFDQLPEFNKKYHKSKK</sequence>
<comment type="caution">
    <text evidence="3">The sequence shown here is derived from an EMBL/GenBank/DDBJ whole genome shotgun (WGS) entry which is preliminary data.</text>
</comment>
<dbReference type="Gene3D" id="3.40.525.10">
    <property type="entry name" value="CRAL-TRIO lipid binding domain"/>
    <property type="match status" value="1"/>
</dbReference>
<keyword evidence="1" id="KW-1133">Transmembrane helix</keyword>
<accession>A0ABQ6N071</accession>
<evidence type="ECO:0000313" key="3">
    <source>
        <dbReference type="EMBL" id="GMI36481.1"/>
    </source>
</evidence>
<feature type="transmembrane region" description="Helical" evidence="1">
    <location>
        <begin position="157"/>
        <end position="174"/>
    </location>
</feature>
<proteinExistence type="predicted"/>
<dbReference type="InterPro" id="IPR036865">
    <property type="entry name" value="CRAL-TRIO_dom_sf"/>
</dbReference>
<evidence type="ECO:0000259" key="2">
    <source>
        <dbReference type="PROSITE" id="PS50191"/>
    </source>
</evidence>
<reference evidence="3 4" key="1">
    <citation type="journal article" date="2023" name="Commun. Biol.">
        <title>Genome analysis of Parmales, the sister group of diatoms, reveals the evolutionary specialization of diatoms from phago-mixotrophs to photoautotrophs.</title>
        <authorList>
            <person name="Ban H."/>
            <person name="Sato S."/>
            <person name="Yoshikawa S."/>
            <person name="Yamada K."/>
            <person name="Nakamura Y."/>
            <person name="Ichinomiya M."/>
            <person name="Sato N."/>
            <person name="Blanc-Mathieu R."/>
            <person name="Endo H."/>
            <person name="Kuwata A."/>
            <person name="Ogata H."/>
        </authorList>
    </citation>
    <scope>NUCLEOTIDE SEQUENCE [LARGE SCALE GENOMIC DNA]</scope>
</reference>
<dbReference type="Pfam" id="PF00650">
    <property type="entry name" value="CRAL_TRIO"/>
    <property type="match status" value="1"/>
</dbReference>
<evidence type="ECO:0000313" key="4">
    <source>
        <dbReference type="Proteomes" id="UP001165060"/>
    </source>
</evidence>